<accession>A0A0D6LSC6</accession>
<evidence type="ECO:0000313" key="2">
    <source>
        <dbReference type="EMBL" id="EPB70552.1"/>
    </source>
</evidence>
<dbReference type="SMART" id="SM00198">
    <property type="entry name" value="SCP"/>
    <property type="match status" value="1"/>
</dbReference>
<dbReference type="PROSITE" id="PS01009">
    <property type="entry name" value="CRISP_1"/>
    <property type="match status" value="1"/>
</dbReference>
<organism evidence="2 3">
    <name type="scientific">Ancylostoma ceylanicum</name>
    <dbReference type="NCBI Taxonomy" id="53326"/>
    <lineage>
        <taxon>Eukaryota</taxon>
        <taxon>Metazoa</taxon>
        <taxon>Ecdysozoa</taxon>
        <taxon>Nematoda</taxon>
        <taxon>Chromadorea</taxon>
        <taxon>Rhabditida</taxon>
        <taxon>Rhabditina</taxon>
        <taxon>Rhabditomorpha</taxon>
        <taxon>Strongyloidea</taxon>
        <taxon>Ancylostomatidae</taxon>
        <taxon>Ancylostomatinae</taxon>
        <taxon>Ancylostoma</taxon>
    </lineage>
</organism>
<dbReference type="SUPFAM" id="SSF55797">
    <property type="entry name" value="PR-1-like"/>
    <property type="match status" value="1"/>
</dbReference>
<proteinExistence type="predicted"/>
<dbReference type="EMBL" id="KE125181">
    <property type="protein sequence ID" value="EPB70552.1"/>
    <property type="molecule type" value="Genomic_DNA"/>
</dbReference>
<keyword evidence="3" id="KW-1185">Reference proteome</keyword>
<dbReference type="PANTHER" id="PTHR10334">
    <property type="entry name" value="CYSTEINE-RICH SECRETORY PROTEIN-RELATED"/>
    <property type="match status" value="1"/>
</dbReference>
<reference evidence="2 3" key="1">
    <citation type="submission" date="2013-05" db="EMBL/GenBank/DDBJ databases">
        <title>Draft genome of the parasitic nematode Anyclostoma ceylanicum.</title>
        <authorList>
            <person name="Mitreva M."/>
        </authorList>
    </citation>
    <scope>NUCLEOTIDE SEQUENCE [LARGE SCALE GENOMIC DNA]</scope>
</reference>
<evidence type="ECO:0000259" key="1">
    <source>
        <dbReference type="SMART" id="SM00198"/>
    </source>
</evidence>
<dbReference type="InterPro" id="IPR014044">
    <property type="entry name" value="CAP_dom"/>
</dbReference>
<dbReference type="GO" id="GO:0005576">
    <property type="term" value="C:extracellular region"/>
    <property type="evidence" value="ECO:0007669"/>
    <property type="project" value="InterPro"/>
</dbReference>
<name>A0A0D6LSC6_9BILA</name>
<dbReference type="Proteomes" id="UP000054495">
    <property type="component" value="Unassembled WGS sequence"/>
</dbReference>
<dbReference type="PRINTS" id="PR00837">
    <property type="entry name" value="V5TPXLIKE"/>
</dbReference>
<gene>
    <name evidence="2" type="ORF">ANCCEY_10361</name>
</gene>
<dbReference type="Pfam" id="PF00188">
    <property type="entry name" value="CAP"/>
    <property type="match status" value="1"/>
</dbReference>
<sequence>MWQTGTACTTAADCTIYANSGCAAGLCTKGADVPGRQDAQDGIALTHFITFKSWLPDMSRIQVYDCSVEATALKHAQKCVYQHSASADRPGLGENIYMTSAVNFDKVKAATQASQLWWNELKQYGVGPSNNLTTALWNRPNTQIGHYSQMAWETSYRLGCAVAHCSTFTMGVCQYGPAGNYLNRLIYTIGNPCTSNAGCPGTYTCNVAEGLCNVV</sequence>
<dbReference type="Gene3D" id="3.40.33.10">
    <property type="entry name" value="CAP"/>
    <property type="match status" value="1"/>
</dbReference>
<feature type="domain" description="SCP" evidence="1">
    <location>
        <begin position="39"/>
        <end position="183"/>
    </location>
</feature>
<dbReference type="CDD" id="cd05380">
    <property type="entry name" value="CAP_euk"/>
    <property type="match status" value="1"/>
</dbReference>
<protein>
    <submittedName>
        <fullName evidence="2">SCP-like protein</fullName>
    </submittedName>
</protein>
<dbReference type="InterPro" id="IPR035940">
    <property type="entry name" value="CAP_sf"/>
</dbReference>
<dbReference type="InterPro" id="IPR001283">
    <property type="entry name" value="CRISP-related"/>
</dbReference>
<dbReference type="InterPro" id="IPR018244">
    <property type="entry name" value="Allrgn_V5/Tpx1_CS"/>
</dbReference>
<dbReference type="AlphaFoldDB" id="A0A0D6LSC6"/>
<evidence type="ECO:0000313" key="3">
    <source>
        <dbReference type="Proteomes" id="UP000054495"/>
    </source>
</evidence>